<comment type="caution">
    <text evidence="1">The sequence shown here is derived from an EMBL/GenBank/DDBJ whole genome shotgun (WGS) entry which is preliminary data.</text>
</comment>
<protein>
    <submittedName>
        <fullName evidence="1">34792_t:CDS:1</fullName>
    </submittedName>
</protein>
<keyword evidence="2" id="KW-1185">Reference proteome</keyword>
<feature type="non-terminal residue" evidence="1">
    <location>
        <position position="455"/>
    </location>
</feature>
<sequence>MYPGQQYSQQNQQQQSQNQQYPGGFVLPSNQQQQYYPPHGGYPPTSEPPGQLPPGGYAPPSGPPPSGYTLPPGPPPGGYAPPSSTSDSYAPPPSQPTGNYVSPPGPPLGPPQVPPSGVYPPPPGPLTGGYAPPPQNQQFQNQQFQNQQFQNQQFQNQQFQNQQFQGGYMVPPQSVRYNNGGHKKALLIGINYFKQQGELRGCINDVANVKRFLIESYGFQESDMVILTDDQQDQTKIPYKANILEAMKWLVRDARPGDIGHGGQVKDVDGDEEDGFDETIVPVDYSQNGQIIDDEMHEIMVKPLQEGVRLFGIFDSCHSGSALDLPYTYSSRGLIKAPKSITEDKGQLMKMGMSLLKGNKKQLLSFAKNNASSLMRTGKNYMNKSSKADVITLSGCKDEQTSADAYEEGRNTGAMSYAFIKAMGETRDITYQQLLNNVRDILVSKQYTQKPQISS</sequence>
<dbReference type="Proteomes" id="UP000789920">
    <property type="component" value="Unassembled WGS sequence"/>
</dbReference>
<evidence type="ECO:0000313" key="1">
    <source>
        <dbReference type="EMBL" id="CAG8739257.1"/>
    </source>
</evidence>
<proteinExistence type="predicted"/>
<reference evidence="1" key="1">
    <citation type="submission" date="2021-06" db="EMBL/GenBank/DDBJ databases">
        <authorList>
            <person name="Kallberg Y."/>
            <person name="Tangrot J."/>
            <person name="Rosling A."/>
        </authorList>
    </citation>
    <scope>NUCLEOTIDE SEQUENCE</scope>
    <source>
        <strain evidence="1">MA461A</strain>
    </source>
</reference>
<organism evidence="1 2">
    <name type="scientific">Racocetra persica</name>
    <dbReference type="NCBI Taxonomy" id="160502"/>
    <lineage>
        <taxon>Eukaryota</taxon>
        <taxon>Fungi</taxon>
        <taxon>Fungi incertae sedis</taxon>
        <taxon>Mucoromycota</taxon>
        <taxon>Glomeromycotina</taxon>
        <taxon>Glomeromycetes</taxon>
        <taxon>Diversisporales</taxon>
        <taxon>Gigasporaceae</taxon>
        <taxon>Racocetra</taxon>
    </lineage>
</organism>
<evidence type="ECO:0000313" key="2">
    <source>
        <dbReference type="Proteomes" id="UP000789920"/>
    </source>
</evidence>
<dbReference type="EMBL" id="CAJVQC010028322">
    <property type="protein sequence ID" value="CAG8739257.1"/>
    <property type="molecule type" value="Genomic_DNA"/>
</dbReference>
<accession>A0ACA9QC75</accession>
<gene>
    <name evidence="1" type="ORF">RPERSI_LOCUS12983</name>
</gene>
<name>A0ACA9QC75_9GLOM</name>